<dbReference type="InterPro" id="IPR006674">
    <property type="entry name" value="HD_domain"/>
</dbReference>
<dbReference type="Proteomes" id="UP000199139">
    <property type="component" value="Unassembled WGS sequence"/>
</dbReference>
<dbReference type="SUPFAM" id="SSF109604">
    <property type="entry name" value="HD-domain/PDEase-like"/>
    <property type="match status" value="1"/>
</dbReference>
<name>A0A1I6SYH9_9BACI</name>
<organism evidence="3 4">
    <name type="scientific">Halolactibacillus miurensis</name>
    <dbReference type="NCBI Taxonomy" id="306541"/>
    <lineage>
        <taxon>Bacteria</taxon>
        <taxon>Bacillati</taxon>
        <taxon>Bacillota</taxon>
        <taxon>Bacilli</taxon>
        <taxon>Bacillales</taxon>
        <taxon>Bacillaceae</taxon>
        <taxon>Halolactibacillus</taxon>
    </lineage>
</organism>
<evidence type="ECO:0000313" key="3">
    <source>
        <dbReference type="EMBL" id="SFS81999.1"/>
    </source>
</evidence>
<keyword evidence="5" id="KW-1185">Reference proteome</keyword>
<evidence type="ECO:0000313" key="5">
    <source>
        <dbReference type="Proteomes" id="UP000321773"/>
    </source>
</evidence>
<dbReference type="InterPro" id="IPR003607">
    <property type="entry name" value="HD/PDEase_dom"/>
</dbReference>
<dbReference type="PANTHER" id="PTHR33594:SF1">
    <property type="entry name" value="HD_PDEASE DOMAIN-CONTAINING PROTEIN"/>
    <property type="match status" value="1"/>
</dbReference>
<reference evidence="2 5" key="2">
    <citation type="submission" date="2019-07" db="EMBL/GenBank/DDBJ databases">
        <title>Whole genome shotgun sequence of Halolactibacillus miurensis NBRC 100873.</title>
        <authorList>
            <person name="Hosoyama A."/>
            <person name="Uohara A."/>
            <person name="Ohji S."/>
            <person name="Ichikawa N."/>
        </authorList>
    </citation>
    <scope>NUCLEOTIDE SEQUENCE [LARGE SCALE GENOMIC DNA]</scope>
    <source>
        <strain evidence="2 5">NBRC 100873</strain>
    </source>
</reference>
<dbReference type="PANTHER" id="PTHR33594">
    <property type="entry name" value="SUPERFAMILY HYDROLASE, PUTATIVE (AFU_ORTHOLOGUE AFUA_1G03035)-RELATED"/>
    <property type="match status" value="1"/>
</dbReference>
<proteinExistence type="predicted"/>
<protein>
    <submittedName>
        <fullName evidence="2">Phosphohydrolase</fullName>
    </submittedName>
</protein>
<feature type="domain" description="HD/PDEase" evidence="1">
    <location>
        <begin position="22"/>
        <end position="134"/>
    </location>
</feature>
<evidence type="ECO:0000313" key="4">
    <source>
        <dbReference type="Proteomes" id="UP000199139"/>
    </source>
</evidence>
<gene>
    <name evidence="2" type="ORF">HMI01_12610</name>
    <name evidence="3" type="ORF">SAMN05421668_11154</name>
</gene>
<dbReference type="OrthoDB" id="9797344at2"/>
<dbReference type="SMART" id="SM00471">
    <property type="entry name" value="HDc"/>
    <property type="match status" value="1"/>
</dbReference>
<accession>A0A1I6SYH9</accession>
<dbReference type="Gene3D" id="1.20.58.1910">
    <property type="match status" value="1"/>
</dbReference>
<evidence type="ECO:0000313" key="2">
    <source>
        <dbReference type="EMBL" id="GEM04273.1"/>
    </source>
</evidence>
<dbReference type="Gene3D" id="1.10.472.50">
    <property type="entry name" value="HD-domain/PDEase-like"/>
    <property type="match status" value="1"/>
</dbReference>
<dbReference type="Proteomes" id="UP000321773">
    <property type="component" value="Unassembled WGS sequence"/>
</dbReference>
<dbReference type="STRING" id="306541.SAMN05421668_11154"/>
<dbReference type="Pfam" id="PF01966">
    <property type="entry name" value="HD"/>
    <property type="match status" value="1"/>
</dbReference>
<dbReference type="EMBL" id="FPAI01000011">
    <property type="protein sequence ID" value="SFS81999.1"/>
    <property type="molecule type" value="Genomic_DNA"/>
</dbReference>
<dbReference type="EMBL" id="BJWJ01000010">
    <property type="protein sequence ID" value="GEM04273.1"/>
    <property type="molecule type" value="Genomic_DNA"/>
</dbReference>
<sequence>MNEHTVLSTLKKHIYDRFCNDTSGHNYDHMIRVSNMSIYIAKQEGLDPFLPEVIALTHDYYDDKLVQDPAKSKQALMVLLKQVCFNNDTIDVIINAIDVISFRHNKEATTLLQQVVKDSDRLDAIGAMGIIRTIQYGTTHNRPLDETIQHFDDKLFHLKDLLHTKTAQTIAEERHQLMRAFYDGYYNERDFLKHNN</sequence>
<dbReference type="RefSeq" id="WP_062319374.1">
    <property type="nucleotide sequence ID" value="NZ_BJWJ01000010.1"/>
</dbReference>
<reference evidence="3 4" key="1">
    <citation type="submission" date="2016-10" db="EMBL/GenBank/DDBJ databases">
        <authorList>
            <person name="de Groot N.N."/>
        </authorList>
    </citation>
    <scope>NUCLEOTIDE SEQUENCE [LARGE SCALE GENOMIC DNA]</scope>
    <source>
        <strain evidence="3 4">DSM 17074</strain>
    </source>
</reference>
<dbReference type="AlphaFoldDB" id="A0A1I6SYH9"/>
<evidence type="ECO:0000259" key="1">
    <source>
        <dbReference type="SMART" id="SM00471"/>
    </source>
</evidence>